<keyword evidence="1" id="KW-0812">Transmembrane</keyword>
<organism evidence="2">
    <name type="scientific">Caulobacter sp. (strain K31)</name>
    <dbReference type="NCBI Taxonomy" id="366602"/>
    <lineage>
        <taxon>Bacteria</taxon>
        <taxon>Pseudomonadati</taxon>
        <taxon>Pseudomonadota</taxon>
        <taxon>Alphaproteobacteria</taxon>
        <taxon>Caulobacterales</taxon>
        <taxon>Caulobacteraceae</taxon>
        <taxon>Caulobacter</taxon>
    </lineage>
</organism>
<gene>
    <name evidence="2" type="ordered locus">Caul_2965</name>
</gene>
<evidence type="ECO:0000256" key="1">
    <source>
        <dbReference type="SAM" id="Phobius"/>
    </source>
</evidence>
<name>B0T0L3_CAUSK</name>
<proteinExistence type="predicted"/>
<dbReference type="Gene3D" id="1.10.10.10">
    <property type="entry name" value="Winged helix-like DNA-binding domain superfamily/Winged helix DNA-binding domain"/>
    <property type="match status" value="1"/>
</dbReference>
<dbReference type="KEGG" id="cak:Caul_2965"/>
<evidence type="ECO:0008006" key="3">
    <source>
        <dbReference type="Google" id="ProtNLM"/>
    </source>
</evidence>
<dbReference type="InterPro" id="IPR036388">
    <property type="entry name" value="WH-like_DNA-bd_sf"/>
</dbReference>
<dbReference type="AlphaFoldDB" id="B0T0L3"/>
<keyword evidence="1" id="KW-1133">Transmembrane helix</keyword>
<feature type="transmembrane region" description="Helical" evidence="1">
    <location>
        <begin position="20"/>
        <end position="46"/>
    </location>
</feature>
<protein>
    <recommendedName>
        <fullName evidence="3">HTH iclR-type domain-containing protein</fullName>
    </recommendedName>
</protein>
<sequence>MSPQTPPAVVRNHLSLGADFSLRFLALFSPMFDGDVVMTLVFVAAVQASTQHLRQGGRGVTLPGAFFADELRRPTSISALARSLAMPVETTRRYVIKLAARGWIQRTSAGGVQVTSSALARPDIQAALAANSANLERLAADLRRLARLREA</sequence>
<dbReference type="eggNOG" id="COG1733">
    <property type="taxonomic scope" value="Bacteria"/>
</dbReference>
<keyword evidence="1" id="KW-0472">Membrane</keyword>
<accession>B0T0L3</accession>
<dbReference type="HOGENOM" id="CLU_1728053_0_0_5"/>
<reference evidence="2" key="1">
    <citation type="submission" date="2008-01" db="EMBL/GenBank/DDBJ databases">
        <title>Complete sequence of chromosome of Caulobacter sp. K31.</title>
        <authorList>
            <consortium name="US DOE Joint Genome Institute"/>
            <person name="Copeland A."/>
            <person name="Lucas S."/>
            <person name="Lapidus A."/>
            <person name="Barry K."/>
            <person name="Glavina del Rio T."/>
            <person name="Dalin E."/>
            <person name="Tice H."/>
            <person name="Pitluck S."/>
            <person name="Bruce D."/>
            <person name="Goodwin L."/>
            <person name="Thompson L.S."/>
            <person name="Brettin T."/>
            <person name="Detter J.C."/>
            <person name="Han C."/>
            <person name="Schmutz J."/>
            <person name="Larimer F."/>
            <person name="Land M."/>
            <person name="Hauser L."/>
            <person name="Kyrpides N."/>
            <person name="Kim E."/>
            <person name="Stephens C."/>
            <person name="Richardson P."/>
        </authorList>
    </citation>
    <scope>NUCLEOTIDE SEQUENCE [LARGE SCALE GENOMIC DNA]</scope>
    <source>
        <strain evidence="2">K31</strain>
    </source>
</reference>
<evidence type="ECO:0000313" key="2">
    <source>
        <dbReference type="EMBL" id="ABZ72092.1"/>
    </source>
</evidence>
<dbReference type="EMBL" id="CP000927">
    <property type="protein sequence ID" value="ABZ72092.1"/>
    <property type="molecule type" value="Genomic_DNA"/>
</dbReference>